<dbReference type="EMBL" id="FNWL01000005">
    <property type="protein sequence ID" value="SEH17814.1"/>
    <property type="molecule type" value="Genomic_DNA"/>
</dbReference>
<dbReference type="Gene3D" id="3.40.190.150">
    <property type="entry name" value="Bordetella uptake gene, domain 1"/>
    <property type="match status" value="1"/>
</dbReference>
<dbReference type="PROSITE" id="PS51257">
    <property type="entry name" value="PROKAR_LIPOPROTEIN"/>
    <property type="match status" value="1"/>
</dbReference>
<dbReference type="Proteomes" id="UP000199112">
    <property type="component" value="Unassembled WGS sequence"/>
</dbReference>
<dbReference type="AlphaFoldDB" id="A0A1H6G748"/>
<dbReference type="Pfam" id="PF03401">
    <property type="entry name" value="TctC"/>
    <property type="match status" value="1"/>
</dbReference>
<name>A0A1H6G748_9EURY</name>
<keyword evidence="2" id="KW-1185">Reference proteome</keyword>
<evidence type="ECO:0000313" key="2">
    <source>
        <dbReference type="Proteomes" id="UP000199112"/>
    </source>
</evidence>
<proteinExistence type="predicted"/>
<dbReference type="InterPro" id="IPR042100">
    <property type="entry name" value="Bug_dom1"/>
</dbReference>
<reference evidence="2" key="1">
    <citation type="submission" date="2016-10" db="EMBL/GenBank/DDBJ databases">
        <authorList>
            <person name="Varghese N."/>
            <person name="Submissions S."/>
        </authorList>
    </citation>
    <scope>NUCLEOTIDE SEQUENCE [LARGE SCALE GENOMIC DNA]</scope>
    <source>
        <strain evidence="2">CGMCC 1.8981</strain>
    </source>
</reference>
<dbReference type="PANTHER" id="PTHR42928:SF3">
    <property type="entry name" value="UPF0065 PROTEIN YFLP"/>
    <property type="match status" value="1"/>
</dbReference>
<accession>A0A1H6G748</accession>
<gene>
    <name evidence="1" type="ORF">SAMN04487967_3392</name>
</gene>
<dbReference type="InterPro" id="IPR005064">
    <property type="entry name" value="BUG"/>
</dbReference>
<protein>
    <submittedName>
        <fullName evidence="1">Tripartite-type tricarboxylate transporter, receptor component TctC</fullName>
    </submittedName>
</protein>
<dbReference type="Gene3D" id="3.40.190.10">
    <property type="entry name" value="Periplasmic binding protein-like II"/>
    <property type="match status" value="1"/>
</dbReference>
<dbReference type="PANTHER" id="PTHR42928">
    <property type="entry name" value="TRICARBOXYLATE-BINDING PROTEIN"/>
    <property type="match status" value="1"/>
</dbReference>
<organism evidence="1 2">
    <name type="scientific">Natronorubrum sediminis</name>
    <dbReference type="NCBI Taxonomy" id="640943"/>
    <lineage>
        <taxon>Archaea</taxon>
        <taxon>Methanobacteriati</taxon>
        <taxon>Methanobacteriota</taxon>
        <taxon>Stenosarchaea group</taxon>
        <taxon>Halobacteria</taxon>
        <taxon>Halobacteriales</taxon>
        <taxon>Natrialbaceae</taxon>
        <taxon>Natronorubrum</taxon>
    </lineage>
</organism>
<keyword evidence="1" id="KW-0675">Receptor</keyword>
<evidence type="ECO:0000313" key="1">
    <source>
        <dbReference type="EMBL" id="SEH17814.1"/>
    </source>
</evidence>
<sequence>MAGNNRRSRRTVLKYGGAAGMVGLAGCADVLGGGGSDDVRVIVPYSEGGGTDIYARQLAPVMAEELDVSVEIDNVVGSGTIQGMNELYQADTDGSTVGVINGPSILYIMRPDLLEFDYLDFESAGAFARTVFVISAHPDDDIDDYQDLVDRYQDGEFTEFGGLTIGEGQWLVANLMRDIHGLEFESYVAYSSSGELAQANASEEIPSGNPTETTLEEFIGDELLEPVVATASDGSPTLPDVPTFEDEGFDPLPYGDFSRGLLFPPDTDEDILEEWEAALETAVESEEIQDWSDDSGNMVEFNDREWWQEEWTEGPERIEAAIEEEASVEDYRDEVEEDED</sequence>